<dbReference type="Gene3D" id="1.10.10.10">
    <property type="entry name" value="Winged helix-like DNA-binding domain superfamily/Winged helix DNA-binding domain"/>
    <property type="match status" value="1"/>
</dbReference>
<evidence type="ECO:0000259" key="4">
    <source>
        <dbReference type="PROSITE" id="PS50043"/>
    </source>
</evidence>
<dbReference type="KEGG" id="asag:FGM00_16515"/>
<keyword evidence="6" id="KW-1185">Reference proteome</keyword>
<keyword evidence="1" id="KW-0805">Transcription regulation</keyword>
<evidence type="ECO:0000313" key="5">
    <source>
        <dbReference type="EMBL" id="QCX01635.1"/>
    </source>
</evidence>
<accession>A0A5B7SS78</accession>
<dbReference type="Pfam" id="PF00196">
    <property type="entry name" value="GerE"/>
    <property type="match status" value="1"/>
</dbReference>
<gene>
    <name evidence="5" type="ORF">FGM00_16515</name>
</gene>
<reference evidence="5 6" key="1">
    <citation type="submission" date="2019-05" db="EMBL/GenBank/DDBJ databases">
        <title>Genome sequencing of F202Z8.</title>
        <authorList>
            <person name="Kwon Y.M."/>
        </authorList>
    </citation>
    <scope>NUCLEOTIDE SEQUENCE [LARGE SCALE GENOMIC DNA]</scope>
    <source>
        <strain evidence="5 6">F202Z8</strain>
    </source>
</reference>
<name>A0A5B7SS78_9FLAO</name>
<dbReference type="PANTHER" id="PTHR44688">
    <property type="entry name" value="DNA-BINDING TRANSCRIPTIONAL ACTIVATOR DEVR_DOSR"/>
    <property type="match status" value="1"/>
</dbReference>
<sequence length="105" mass="12508">MKGSKTNLQLSKTQIFMHQQCCAFRFKRLVEKVYPKYHNSYQLLTKRELEILKYMALGTESQIIAEKLSISKHTVQTHRKNIHRKTELKTPRDLVLFTLIFDIQL</sequence>
<dbReference type="EMBL" id="CP040710">
    <property type="protein sequence ID" value="QCX01635.1"/>
    <property type="molecule type" value="Genomic_DNA"/>
</dbReference>
<dbReference type="PROSITE" id="PS50043">
    <property type="entry name" value="HTH_LUXR_2"/>
    <property type="match status" value="1"/>
</dbReference>
<keyword evidence="3" id="KW-0804">Transcription</keyword>
<evidence type="ECO:0000256" key="3">
    <source>
        <dbReference type="ARBA" id="ARBA00023163"/>
    </source>
</evidence>
<evidence type="ECO:0000256" key="1">
    <source>
        <dbReference type="ARBA" id="ARBA00023015"/>
    </source>
</evidence>
<dbReference type="InterPro" id="IPR036388">
    <property type="entry name" value="WH-like_DNA-bd_sf"/>
</dbReference>
<dbReference type="RefSeq" id="WP_138853972.1">
    <property type="nucleotide sequence ID" value="NZ_CP040710.1"/>
</dbReference>
<dbReference type="SMART" id="SM00421">
    <property type="entry name" value="HTH_LUXR"/>
    <property type="match status" value="1"/>
</dbReference>
<feature type="domain" description="HTH luxR-type" evidence="4">
    <location>
        <begin position="37"/>
        <end position="102"/>
    </location>
</feature>
<dbReference type="PROSITE" id="PS00622">
    <property type="entry name" value="HTH_LUXR_1"/>
    <property type="match status" value="1"/>
</dbReference>
<dbReference type="InterPro" id="IPR000792">
    <property type="entry name" value="Tscrpt_reg_LuxR_C"/>
</dbReference>
<protein>
    <submittedName>
        <fullName evidence="5">Helix-turn-helix transcriptional regulator</fullName>
    </submittedName>
</protein>
<dbReference type="SUPFAM" id="SSF46894">
    <property type="entry name" value="C-terminal effector domain of the bipartite response regulators"/>
    <property type="match status" value="1"/>
</dbReference>
<evidence type="ECO:0000256" key="2">
    <source>
        <dbReference type="ARBA" id="ARBA00023125"/>
    </source>
</evidence>
<dbReference type="AlphaFoldDB" id="A0A5B7SS78"/>
<proteinExistence type="predicted"/>
<dbReference type="CDD" id="cd06170">
    <property type="entry name" value="LuxR_C_like"/>
    <property type="match status" value="1"/>
</dbReference>
<keyword evidence="2" id="KW-0238">DNA-binding</keyword>
<dbReference type="OrthoDB" id="9797341at2"/>
<dbReference type="InterPro" id="IPR016032">
    <property type="entry name" value="Sig_transdc_resp-reg_C-effctor"/>
</dbReference>
<evidence type="ECO:0000313" key="6">
    <source>
        <dbReference type="Proteomes" id="UP000310017"/>
    </source>
</evidence>
<dbReference type="GO" id="GO:0006355">
    <property type="term" value="P:regulation of DNA-templated transcription"/>
    <property type="evidence" value="ECO:0007669"/>
    <property type="project" value="InterPro"/>
</dbReference>
<dbReference type="PRINTS" id="PR00038">
    <property type="entry name" value="HTHLUXR"/>
</dbReference>
<organism evidence="5 6">
    <name type="scientific">Aggregatimonas sangjinii</name>
    <dbReference type="NCBI Taxonomy" id="2583587"/>
    <lineage>
        <taxon>Bacteria</taxon>
        <taxon>Pseudomonadati</taxon>
        <taxon>Bacteroidota</taxon>
        <taxon>Flavobacteriia</taxon>
        <taxon>Flavobacteriales</taxon>
        <taxon>Flavobacteriaceae</taxon>
        <taxon>Aggregatimonas</taxon>
    </lineage>
</organism>
<dbReference type="PANTHER" id="PTHR44688:SF16">
    <property type="entry name" value="DNA-BINDING TRANSCRIPTIONAL ACTIVATOR DEVR_DOSR"/>
    <property type="match status" value="1"/>
</dbReference>
<dbReference type="Proteomes" id="UP000310017">
    <property type="component" value="Chromosome"/>
</dbReference>
<dbReference type="GO" id="GO:0003677">
    <property type="term" value="F:DNA binding"/>
    <property type="evidence" value="ECO:0007669"/>
    <property type="project" value="UniProtKB-KW"/>
</dbReference>